<accession>A0A6A6Y2D5</accession>
<keyword evidence="3" id="KW-1185">Reference proteome</keyword>
<reference evidence="2 4" key="1">
    <citation type="journal article" date="2020" name="Stud. Mycol.">
        <title>101 Dothideomycetes genomes: a test case for predicting lifestyles and emergence of pathogens.</title>
        <authorList>
            <person name="Haridas S."/>
            <person name="Albert R."/>
            <person name="Binder M."/>
            <person name="Bloem J."/>
            <person name="Labutti K."/>
            <person name="Salamov A."/>
            <person name="Andreopoulos B."/>
            <person name="Baker S."/>
            <person name="Barry K."/>
            <person name="Bills G."/>
            <person name="Bluhm B."/>
            <person name="Cannon C."/>
            <person name="Castanera R."/>
            <person name="Culley D."/>
            <person name="Daum C."/>
            <person name="Ezra D."/>
            <person name="Gonzalez J."/>
            <person name="Henrissat B."/>
            <person name="Kuo A."/>
            <person name="Liang C."/>
            <person name="Lipzen A."/>
            <person name="Lutzoni F."/>
            <person name="Magnuson J."/>
            <person name="Mondo S."/>
            <person name="Nolan M."/>
            <person name="Ohm R."/>
            <person name="Pangilinan J."/>
            <person name="Park H.-J."/>
            <person name="Ramirez L."/>
            <person name="Alfaro M."/>
            <person name="Sun H."/>
            <person name="Tritt A."/>
            <person name="Yoshinaga Y."/>
            <person name="Zwiers L.-H."/>
            <person name="Turgeon B."/>
            <person name="Goodwin S."/>
            <person name="Spatafora J."/>
            <person name="Crous P."/>
            <person name="Grigoriev I."/>
        </authorList>
    </citation>
    <scope>NUCLEOTIDE SEQUENCE</scope>
    <source>
        <strain evidence="2 4">CBS 304.34</strain>
    </source>
</reference>
<evidence type="ECO:0000256" key="1">
    <source>
        <dbReference type="SAM" id="MobiDB-lite"/>
    </source>
</evidence>
<feature type="compositionally biased region" description="Pro residues" evidence="1">
    <location>
        <begin position="118"/>
        <end position="132"/>
    </location>
</feature>
<dbReference type="AlphaFoldDB" id="A0A6A6Y2D5"/>
<feature type="region of interest" description="Disordered" evidence="1">
    <location>
        <begin position="97"/>
        <end position="166"/>
    </location>
</feature>
<dbReference type="Proteomes" id="UP000504636">
    <property type="component" value="Unplaced"/>
</dbReference>
<evidence type="ECO:0000313" key="4">
    <source>
        <dbReference type="RefSeq" id="XP_033569682.1"/>
    </source>
</evidence>
<dbReference type="RefSeq" id="XP_033569682.1">
    <property type="nucleotide sequence ID" value="XM_033722500.1"/>
</dbReference>
<protein>
    <submittedName>
        <fullName evidence="2 4">Uncharacterized protein</fullName>
    </submittedName>
</protein>
<name>A0A6A6Y2D5_9PEZI</name>
<gene>
    <name evidence="2 4" type="ORF">BDZ99DRAFT_482588</name>
</gene>
<reference evidence="4" key="3">
    <citation type="submission" date="2025-04" db="UniProtKB">
        <authorList>
            <consortium name="RefSeq"/>
        </authorList>
    </citation>
    <scope>IDENTIFICATION</scope>
    <source>
        <strain evidence="4">CBS 304.34</strain>
    </source>
</reference>
<evidence type="ECO:0000313" key="3">
    <source>
        <dbReference type="Proteomes" id="UP000504636"/>
    </source>
</evidence>
<sequence length="166" mass="18222">MKIPQLVNTASSPMMLHYPSLSPSFMSLQALQIQSTHSHPPPIPFCLPLPQLAHPRSVARRRRDVLPSPCLWVLAPSPQPPSASPSLCTVQFPLIPRSSRPPTPTAVSASTSLHLPPLCEPPQISRPPPPRDLFPRTRSSRRREVVTAAPLPVDNGKEDGDPWVVR</sequence>
<reference evidence="4" key="2">
    <citation type="submission" date="2020-04" db="EMBL/GenBank/DDBJ databases">
        <authorList>
            <consortium name="NCBI Genome Project"/>
        </authorList>
    </citation>
    <scope>NUCLEOTIDE SEQUENCE</scope>
    <source>
        <strain evidence="4">CBS 304.34</strain>
    </source>
</reference>
<dbReference type="GeneID" id="54463393"/>
<dbReference type="EMBL" id="MU003721">
    <property type="protein sequence ID" value="KAF2802718.1"/>
    <property type="molecule type" value="Genomic_DNA"/>
</dbReference>
<organism evidence="2">
    <name type="scientific">Mytilinidion resinicola</name>
    <dbReference type="NCBI Taxonomy" id="574789"/>
    <lineage>
        <taxon>Eukaryota</taxon>
        <taxon>Fungi</taxon>
        <taxon>Dikarya</taxon>
        <taxon>Ascomycota</taxon>
        <taxon>Pezizomycotina</taxon>
        <taxon>Dothideomycetes</taxon>
        <taxon>Pleosporomycetidae</taxon>
        <taxon>Mytilinidiales</taxon>
        <taxon>Mytilinidiaceae</taxon>
        <taxon>Mytilinidion</taxon>
    </lineage>
</organism>
<proteinExistence type="predicted"/>
<evidence type="ECO:0000313" key="2">
    <source>
        <dbReference type="EMBL" id="KAF2802718.1"/>
    </source>
</evidence>